<feature type="signal peptide" evidence="1">
    <location>
        <begin position="1"/>
        <end position="28"/>
    </location>
</feature>
<proteinExistence type="predicted"/>
<keyword evidence="4" id="KW-1185">Reference proteome</keyword>
<comment type="caution">
    <text evidence="3">The sequence shown here is derived from an EMBL/GenBank/DDBJ whole genome shotgun (WGS) entry which is preliminary data.</text>
</comment>
<dbReference type="InterPro" id="IPR001424">
    <property type="entry name" value="SOD_Cu_Zn_dom"/>
</dbReference>
<dbReference type="RefSeq" id="WP_219157177.1">
    <property type="nucleotide sequence ID" value="NZ_JAHWQX010000001.1"/>
</dbReference>
<feature type="chain" id="PRO_5045836715" evidence="1">
    <location>
        <begin position="29"/>
        <end position="174"/>
    </location>
</feature>
<accession>A0ABS6WIV1</accession>
<dbReference type="CDD" id="cd00305">
    <property type="entry name" value="Cu-Zn_Superoxide_Dismutase"/>
    <property type="match status" value="1"/>
</dbReference>
<evidence type="ECO:0000313" key="3">
    <source>
        <dbReference type="EMBL" id="MBW3095720.1"/>
    </source>
</evidence>
<evidence type="ECO:0000256" key="1">
    <source>
        <dbReference type="SAM" id="SignalP"/>
    </source>
</evidence>
<keyword evidence="1" id="KW-0732">Signal</keyword>
<reference evidence="3" key="1">
    <citation type="submission" date="2021-07" db="EMBL/GenBank/DDBJ databases">
        <title>Pseudohoeflea marina sp. nov. a polyhydroxyalcanoate-producing bacterium.</title>
        <authorList>
            <person name="Zheng W."/>
            <person name="Yu S."/>
            <person name="Huang Y."/>
        </authorList>
    </citation>
    <scope>NUCLEOTIDE SEQUENCE</scope>
    <source>
        <strain evidence="3">DP4N28-3</strain>
    </source>
</reference>
<dbReference type="PANTHER" id="PTHR10003">
    <property type="entry name" value="SUPEROXIDE DISMUTASE CU-ZN -RELATED"/>
    <property type="match status" value="1"/>
</dbReference>
<protein>
    <submittedName>
        <fullName evidence="3">Superoxide dismutase family protein</fullName>
    </submittedName>
</protein>
<feature type="domain" description="Superoxide dismutase copper/zinc binding" evidence="2">
    <location>
        <begin position="43"/>
        <end position="169"/>
    </location>
</feature>
<dbReference type="Pfam" id="PF00080">
    <property type="entry name" value="Sod_Cu"/>
    <property type="match status" value="1"/>
</dbReference>
<dbReference type="InterPro" id="IPR024134">
    <property type="entry name" value="SOD_Cu/Zn_/chaperone"/>
</dbReference>
<organism evidence="3 4">
    <name type="scientific">Pseudohoeflea coraliihabitans</name>
    <dbReference type="NCBI Taxonomy" id="2860393"/>
    <lineage>
        <taxon>Bacteria</taxon>
        <taxon>Pseudomonadati</taxon>
        <taxon>Pseudomonadota</taxon>
        <taxon>Alphaproteobacteria</taxon>
        <taxon>Hyphomicrobiales</taxon>
        <taxon>Rhizobiaceae</taxon>
        <taxon>Pseudohoeflea</taxon>
    </lineage>
</organism>
<evidence type="ECO:0000259" key="2">
    <source>
        <dbReference type="Pfam" id="PF00080"/>
    </source>
</evidence>
<sequence length="174" mass="17951">MMTCFAPQPRSFILAGFLVGALVSGAQAQDTMTARGTFEGQATGTVELAQTASGQLHLTAVLQGLPQGVHGFHIHEKGDCSSSDFKSAGGHLAGDKAHGVMAEDGPHPGDFPNIHVSTDGVANIEYFSSGLSWEMLHDQDGSAVVVHEGADDYSSQPSGDAGSRLACAVLKADN</sequence>
<dbReference type="EMBL" id="JAHWQX010000001">
    <property type="protein sequence ID" value="MBW3095720.1"/>
    <property type="molecule type" value="Genomic_DNA"/>
</dbReference>
<dbReference type="InterPro" id="IPR018152">
    <property type="entry name" value="SOD_Cu/Zn_BS"/>
</dbReference>
<name>A0ABS6WIV1_9HYPH</name>
<dbReference type="Proteomes" id="UP001430804">
    <property type="component" value="Unassembled WGS sequence"/>
</dbReference>
<gene>
    <name evidence="3" type="ORF">KY465_00345</name>
</gene>
<dbReference type="PROSITE" id="PS00087">
    <property type="entry name" value="SOD_CU_ZN_1"/>
    <property type="match status" value="1"/>
</dbReference>
<evidence type="ECO:0000313" key="4">
    <source>
        <dbReference type="Proteomes" id="UP001430804"/>
    </source>
</evidence>